<feature type="compositionally biased region" description="Polar residues" evidence="6">
    <location>
        <begin position="1325"/>
        <end position="1334"/>
    </location>
</feature>
<feature type="compositionally biased region" description="Basic and acidic residues" evidence="6">
    <location>
        <begin position="1655"/>
        <end position="1664"/>
    </location>
</feature>
<feature type="region of interest" description="Disordered" evidence="6">
    <location>
        <begin position="854"/>
        <end position="905"/>
    </location>
</feature>
<dbReference type="SUPFAM" id="SSF89837">
    <property type="entry name" value="Doublecortin (DC)"/>
    <property type="match status" value="2"/>
</dbReference>
<dbReference type="GO" id="GO:0060041">
    <property type="term" value="P:retina development in camera-type eye"/>
    <property type="evidence" value="ECO:0007669"/>
    <property type="project" value="TreeGrafter"/>
</dbReference>
<keyword evidence="9" id="KW-1185">Reference proteome</keyword>
<keyword evidence="4" id="KW-0677">Repeat</keyword>
<dbReference type="Proteomes" id="UP000812440">
    <property type="component" value="Chromosome 6"/>
</dbReference>
<evidence type="ECO:0000256" key="1">
    <source>
        <dbReference type="ARBA" id="ARBA00004316"/>
    </source>
</evidence>
<dbReference type="OrthoDB" id="1738954at2759"/>
<feature type="region of interest" description="Disordered" evidence="6">
    <location>
        <begin position="1"/>
        <end position="27"/>
    </location>
</feature>
<dbReference type="GO" id="GO:0043005">
    <property type="term" value="C:neuron projection"/>
    <property type="evidence" value="ECO:0007669"/>
    <property type="project" value="UniProtKB-ARBA"/>
</dbReference>
<dbReference type="Pfam" id="PF03607">
    <property type="entry name" value="DCX"/>
    <property type="match status" value="2"/>
</dbReference>
<feature type="domain" description="Doublecortin" evidence="7">
    <location>
        <begin position="162"/>
        <end position="241"/>
    </location>
</feature>
<dbReference type="PROSITE" id="PS50309">
    <property type="entry name" value="DC"/>
    <property type="match status" value="2"/>
</dbReference>
<accession>A0A8T2JEN6</accession>
<feature type="region of interest" description="Disordered" evidence="6">
    <location>
        <begin position="1480"/>
        <end position="1509"/>
    </location>
</feature>
<evidence type="ECO:0000313" key="8">
    <source>
        <dbReference type="EMBL" id="KAG8442047.1"/>
    </source>
</evidence>
<feature type="region of interest" description="Disordered" evidence="6">
    <location>
        <begin position="1309"/>
        <end position="1334"/>
    </location>
</feature>
<feature type="compositionally biased region" description="Basic residues" evidence="6">
    <location>
        <begin position="869"/>
        <end position="881"/>
    </location>
</feature>
<feature type="region of interest" description="Disordered" evidence="6">
    <location>
        <begin position="1632"/>
        <end position="1672"/>
    </location>
</feature>
<dbReference type="InterPro" id="IPR036572">
    <property type="entry name" value="Doublecortin_dom_sf"/>
</dbReference>
<evidence type="ECO:0000256" key="3">
    <source>
        <dbReference type="ARBA" id="ARBA00022490"/>
    </source>
</evidence>
<dbReference type="GO" id="GO:0005930">
    <property type="term" value="C:axoneme"/>
    <property type="evidence" value="ECO:0007669"/>
    <property type="project" value="TreeGrafter"/>
</dbReference>
<feature type="region of interest" description="Disordered" evidence="6">
    <location>
        <begin position="696"/>
        <end position="718"/>
    </location>
</feature>
<feature type="region of interest" description="Disordered" evidence="6">
    <location>
        <begin position="280"/>
        <end position="305"/>
    </location>
</feature>
<feature type="domain" description="Doublecortin" evidence="7">
    <location>
        <begin position="35"/>
        <end position="117"/>
    </location>
</feature>
<name>A0A8T2JEN6_9PIPI</name>
<gene>
    <name evidence="8" type="ORF">GDO86_011006</name>
</gene>
<evidence type="ECO:0000313" key="9">
    <source>
        <dbReference type="Proteomes" id="UP000812440"/>
    </source>
</evidence>
<protein>
    <recommendedName>
        <fullName evidence="7">Doublecortin domain-containing protein</fullName>
    </recommendedName>
</protein>
<dbReference type="GO" id="GO:0042461">
    <property type="term" value="P:photoreceptor cell development"/>
    <property type="evidence" value="ECO:0007669"/>
    <property type="project" value="TreeGrafter"/>
</dbReference>
<feature type="compositionally biased region" description="Basic and acidic residues" evidence="6">
    <location>
        <begin position="284"/>
        <end position="301"/>
    </location>
</feature>
<comment type="caution">
    <text evidence="8">The sequence shown here is derived from an EMBL/GenBank/DDBJ whole genome shotgun (WGS) entry which is preliminary data.</text>
</comment>
<dbReference type="FunFam" id="3.10.20.230:FF:000006">
    <property type="entry name" value="Oxygen-regulated protein 1"/>
    <property type="match status" value="1"/>
</dbReference>
<comment type="subcellular location">
    <subcellularLocation>
        <location evidence="1">Cell projection</location>
    </subcellularLocation>
    <subcellularLocation>
        <location evidence="2">Cytoplasm</location>
    </subcellularLocation>
</comment>
<feature type="compositionally biased region" description="Polar residues" evidence="6">
    <location>
        <begin position="1"/>
        <end position="20"/>
    </location>
</feature>
<proteinExistence type="predicted"/>
<organism evidence="8 9">
    <name type="scientific">Hymenochirus boettgeri</name>
    <name type="common">Congo dwarf clawed frog</name>
    <dbReference type="NCBI Taxonomy" id="247094"/>
    <lineage>
        <taxon>Eukaryota</taxon>
        <taxon>Metazoa</taxon>
        <taxon>Chordata</taxon>
        <taxon>Craniata</taxon>
        <taxon>Vertebrata</taxon>
        <taxon>Euteleostomi</taxon>
        <taxon>Amphibia</taxon>
        <taxon>Batrachia</taxon>
        <taxon>Anura</taxon>
        <taxon>Pipoidea</taxon>
        <taxon>Pipidae</taxon>
        <taxon>Pipinae</taxon>
        <taxon>Hymenochirus</taxon>
    </lineage>
</organism>
<evidence type="ECO:0000256" key="5">
    <source>
        <dbReference type="ARBA" id="ARBA00023273"/>
    </source>
</evidence>
<dbReference type="PANTHER" id="PTHR23005:SF4">
    <property type="entry name" value="OXYGEN-REGULATED PROTEIN 1"/>
    <property type="match status" value="1"/>
</dbReference>
<keyword evidence="5" id="KW-0966">Cell projection</keyword>
<dbReference type="EMBL" id="JAACNH010000005">
    <property type="protein sequence ID" value="KAG8442047.1"/>
    <property type="molecule type" value="Genomic_DNA"/>
</dbReference>
<feature type="region of interest" description="Disordered" evidence="6">
    <location>
        <begin position="422"/>
        <end position="478"/>
    </location>
</feature>
<evidence type="ECO:0000256" key="4">
    <source>
        <dbReference type="ARBA" id="ARBA00022737"/>
    </source>
</evidence>
<reference evidence="8" key="1">
    <citation type="thesis" date="2020" institute="ProQuest LLC" country="789 East Eisenhower Parkway, Ann Arbor, MI, USA">
        <title>Comparative Genomics and Chromosome Evolution.</title>
        <authorList>
            <person name="Mudd A.B."/>
        </authorList>
    </citation>
    <scope>NUCLEOTIDE SEQUENCE</scope>
    <source>
        <strain evidence="8">Female2</strain>
        <tissue evidence="8">Blood</tissue>
    </source>
</reference>
<dbReference type="Gene3D" id="3.10.20.230">
    <property type="entry name" value="Doublecortin domain"/>
    <property type="match status" value="2"/>
</dbReference>
<feature type="compositionally biased region" description="Basic and acidic residues" evidence="6">
    <location>
        <begin position="709"/>
        <end position="718"/>
    </location>
</feature>
<dbReference type="GO" id="GO:0035082">
    <property type="term" value="P:axoneme assembly"/>
    <property type="evidence" value="ECO:0007669"/>
    <property type="project" value="TreeGrafter"/>
</dbReference>
<feature type="compositionally biased region" description="Polar residues" evidence="6">
    <location>
        <begin position="1480"/>
        <end position="1504"/>
    </location>
</feature>
<dbReference type="CDD" id="cd17145">
    <property type="entry name" value="DCX1_RP1"/>
    <property type="match status" value="1"/>
</dbReference>
<evidence type="ECO:0000256" key="2">
    <source>
        <dbReference type="ARBA" id="ARBA00004496"/>
    </source>
</evidence>
<feature type="region of interest" description="Disordered" evidence="6">
    <location>
        <begin position="1687"/>
        <end position="1725"/>
    </location>
</feature>
<dbReference type="SMART" id="SM00537">
    <property type="entry name" value="DCX"/>
    <property type="match status" value="2"/>
</dbReference>
<evidence type="ECO:0000259" key="7">
    <source>
        <dbReference type="PROSITE" id="PS50309"/>
    </source>
</evidence>
<feature type="compositionally biased region" description="Basic and acidic residues" evidence="6">
    <location>
        <begin position="1309"/>
        <end position="1324"/>
    </location>
</feature>
<sequence>MSETTSTNISVAQANSSDSAPATRYSHLREPASTKRICFYKSGDPKFNGIKMVVSNRSFKTFDALLDGLSKKVPLPFGVRNITTPRGIHHVTSLEQLEDGKSYICSHHKKIKPINLERAKRKPVLWQSSRPISARHRTVQLSQQTDVMPFQRNNNVVLGNSKNVVIFKNGDPGLKHHFVLNKKTTQPFDSLLDDIAEALQYPVLKLYSSDGRRILSVRALLLSSGIIVAAGREPFKYANYDSRTEFLPKKFAGISNRVFPKPRSKQETKNKLKTDELSFTIPTGHEHSLPSEKKENNHRNPADFNYSPENEISLTEQWPHSGEELPVISPGDNIEKSFHLNSDGTMTVEMRVRFKIKEEETINWSTTVTRSDISHYKQEIVSGSVDPSVPSVLASDPSIKTISKVNKNHVNSEENEFFSCTEGKTPLEQDPPINTGKTHTSKNDKTPFYRPPTPGIRRGSNRRKPTKSQGEFSEESVHKHFNHPLCNKVIEHGSPQSENNVTLYNQTITYAEGPHFYYNEPNIGGTLSENSSKNPLSTKLRQETFEILETNRMMLVHRGNLVGRDSGITTCMKYANFIGGTKQERPHTAGNHLHHRDQYNFKELKRSVSTSLLTEKSLELIDCQEDLLDLTGTGMLSIKSLVEAETEGTAFSTSERGMKCSLGHDKMSTDEQSAFNVKVKKKKKHVSENIKHTSCLKKDSQNSGGNNESHMEYNSHDSETSITKEGVDQTHMLYQEVADTALNATQNQVSNEFQNMHISQIYTNSQKHELTVDKKIKVNKKMAKVKPRSIGKNIDHVASQNKSSKDEKNKMKEDLQHNFIPAIANNNSDIATEAFSYDTGVNSLLHEHNIQQVAGATKAPKASKGMQKSSKKQKNQKKKAKRNMDSDSKSNSNADSQGAVQDANSPLPSLESYVQSWLKNIFPNTILPVVQVFPSSRKEEEVLYFSHGQGHEYGKDIISLDEGDVHDNENSKQILGRKELNQQEPINTKTTAREEKLLQNVAVDAQSISMHPSKPLLESFFQQLELEDTKCGEESKTLELMNLMKQIQKTTPKIPSNDVAVQVECDKSSEANEDHKGNIPLGDVSIPEVKNNPSMIKRQKCKMFEKSLSLPDYFSQEDQPSPQLLLAWVIVLYLKDGMGNILEDMSKNTVSGPAMSSLLYSLQKIAITENAEDLKAAVLNLQKSTQEYHPDQKNSSFSYKEPCAYLVSDGPPLSINTNIIIESVQNDTNESTVHDMKVKGADNIYVETCLNENDKTHFLTEEIDFFATVPGTICCNDGSETSNAYLGQCMGSMQESADNRTTDLLESMERPPAEKPMLEKRESLHTSPLNSSQRNSVLSMTNIDSGNNSSVETTVQVTKFSKVKMMVQKMEQVSQSYYRQDSEESLVSDTLQASSEIMTESGEEETHEKQFKKGFVKRTIERLYGKAECKQKLSSSPPYVSSIKPQKECTNSPKPDVYEYAGFNKMRQWWSKENILRSLSSPNSSKTMNQDNCSSKLKGSSSIEVNDPIINPQKPKSFLSNVSKEHYVNKDSLIETEAKTSGGVLIDKGRWLLKENHLIRKSPPEITGMYCQLETTSTDTFLDNTSDDVPYQHSNCNANKHSQLGDVSSSEIEDMVKPQHFSCHYFSMPHGSDSEPLPEFKGKKKDCGKKSSSHLVEHRAKESSLDAGSRVVQKDCENPGSLSSFTSVNLHYPDNKVHPLVQPSEKKTNENQSSNPREEDKAQLKEQDSLDKLQIICGQHCPILTAVIKPLNEGNRGFAYCRPYDLENTMWLQHRPKFNSSFLDGSFSTDINNNIERLFADTRFATSYEDNLIYFDYERILEELQIYSKNVNLKQCLLRSFLIPKLKLLSEKSDFPYSTTQTNSEAQEMVYKTSDENNNIVYHSNENVYKLNMQEFNG</sequence>
<dbReference type="GO" id="GO:0035556">
    <property type="term" value="P:intracellular signal transduction"/>
    <property type="evidence" value="ECO:0007669"/>
    <property type="project" value="InterPro"/>
</dbReference>
<evidence type="ECO:0000256" key="6">
    <source>
        <dbReference type="SAM" id="MobiDB-lite"/>
    </source>
</evidence>
<feature type="region of interest" description="Disordered" evidence="6">
    <location>
        <begin position="786"/>
        <end position="810"/>
    </location>
</feature>
<dbReference type="PANTHER" id="PTHR23005">
    <property type="entry name" value="RETINITIS PIGMENTOSA 1 PROTEIN"/>
    <property type="match status" value="1"/>
</dbReference>
<keyword evidence="3" id="KW-0963">Cytoplasm</keyword>
<feature type="compositionally biased region" description="Basic and acidic residues" evidence="6">
    <location>
        <begin position="1716"/>
        <end position="1725"/>
    </location>
</feature>
<dbReference type="InterPro" id="IPR003533">
    <property type="entry name" value="Doublecortin_dom"/>
</dbReference>